<dbReference type="RefSeq" id="WP_092481629.1">
    <property type="nucleotide sequence ID" value="NZ_FOYM01000001.1"/>
</dbReference>
<evidence type="ECO:0000256" key="1">
    <source>
        <dbReference type="SAM" id="Phobius"/>
    </source>
</evidence>
<evidence type="ECO:0000313" key="3">
    <source>
        <dbReference type="Proteomes" id="UP000199584"/>
    </source>
</evidence>
<keyword evidence="1" id="KW-0812">Transmembrane</keyword>
<evidence type="ECO:0000313" key="2">
    <source>
        <dbReference type="EMBL" id="SFQ95767.1"/>
    </source>
</evidence>
<keyword evidence="1" id="KW-1133">Transmembrane helix</keyword>
<feature type="transmembrane region" description="Helical" evidence="1">
    <location>
        <begin position="12"/>
        <end position="32"/>
    </location>
</feature>
<gene>
    <name evidence="2" type="ORF">SAMN05660706_101247</name>
</gene>
<feature type="transmembrane region" description="Helical" evidence="1">
    <location>
        <begin position="38"/>
        <end position="56"/>
    </location>
</feature>
<keyword evidence="3" id="KW-1185">Reference proteome</keyword>
<dbReference type="Proteomes" id="UP000199584">
    <property type="component" value="Unassembled WGS sequence"/>
</dbReference>
<feature type="transmembrane region" description="Helical" evidence="1">
    <location>
        <begin position="68"/>
        <end position="86"/>
    </location>
</feature>
<dbReference type="OrthoDB" id="1808340at2"/>
<accession>A0A1I6CRP8</accession>
<dbReference type="EMBL" id="FOYM01000001">
    <property type="protein sequence ID" value="SFQ95767.1"/>
    <property type="molecule type" value="Genomic_DNA"/>
</dbReference>
<organism evidence="2 3">
    <name type="scientific">Desulfoscipio geothermicus DSM 3669</name>
    <dbReference type="NCBI Taxonomy" id="1121426"/>
    <lineage>
        <taxon>Bacteria</taxon>
        <taxon>Bacillati</taxon>
        <taxon>Bacillota</taxon>
        <taxon>Clostridia</taxon>
        <taxon>Eubacteriales</taxon>
        <taxon>Desulfallaceae</taxon>
        <taxon>Desulfoscipio</taxon>
    </lineage>
</organism>
<proteinExistence type="predicted"/>
<dbReference type="AlphaFoldDB" id="A0A1I6CRP8"/>
<reference evidence="3" key="1">
    <citation type="submission" date="2016-10" db="EMBL/GenBank/DDBJ databases">
        <authorList>
            <person name="Varghese N."/>
            <person name="Submissions S."/>
        </authorList>
    </citation>
    <scope>NUCLEOTIDE SEQUENCE [LARGE SCALE GENOMIC DNA]</scope>
    <source>
        <strain evidence="3">DSM 3669</strain>
    </source>
</reference>
<sequence>MTEKERKMRQPVRITLAMALWALILWFLTLGHPGLQPVAKAILIIFVLPMGLVEWLKYKGAVSDTRAGVAKVLAMVGAALLWYFSYR</sequence>
<name>A0A1I6CRP8_9FIRM</name>
<keyword evidence="1" id="KW-0472">Membrane</keyword>
<protein>
    <submittedName>
        <fullName evidence="2">Uncharacterized protein</fullName>
    </submittedName>
</protein>